<keyword evidence="3" id="KW-1185">Reference proteome</keyword>
<dbReference type="Proteomes" id="UP001224997">
    <property type="component" value="Unassembled WGS sequence"/>
</dbReference>
<name>A0ABT9JFT6_9RHOB</name>
<feature type="region of interest" description="Disordered" evidence="1">
    <location>
        <begin position="81"/>
        <end position="110"/>
    </location>
</feature>
<dbReference type="RefSeq" id="WP_305963771.1">
    <property type="nucleotide sequence ID" value="NZ_JAVAMQ010000011.1"/>
</dbReference>
<accession>A0ABT9JFT6</accession>
<protein>
    <submittedName>
        <fullName evidence="2">DUF1320 domain-containing protein</fullName>
    </submittedName>
</protein>
<comment type="caution">
    <text evidence="2">The sequence shown here is derived from an EMBL/GenBank/DDBJ whole genome shotgun (WGS) entry which is preliminary data.</text>
</comment>
<organism evidence="2 3">
    <name type="scientific">Paracoccus spongiarum</name>
    <dbReference type="NCBI Taxonomy" id="3064387"/>
    <lineage>
        <taxon>Bacteria</taxon>
        <taxon>Pseudomonadati</taxon>
        <taxon>Pseudomonadota</taxon>
        <taxon>Alphaproteobacteria</taxon>
        <taxon>Rhodobacterales</taxon>
        <taxon>Paracoccaceae</taxon>
        <taxon>Paracoccus</taxon>
    </lineage>
</organism>
<reference evidence="2 3" key="1">
    <citation type="submission" date="2023-08" db="EMBL/GenBank/DDBJ databases">
        <authorList>
            <person name="Park J.-S."/>
        </authorList>
    </citation>
    <scope>NUCLEOTIDE SEQUENCE [LARGE SCALE GENOMIC DNA]</scope>
    <source>
        <strain evidence="2 3">2205BS29-5</strain>
    </source>
</reference>
<dbReference type="Pfam" id="PF07030">
    <property type="entry name" value="Phage_Mu_Gp36"/>
    <property type="match status" value="1"/>
</dbReference>
<dbReference type="EMBL" id="JAVAMQ010000011">
    <property type="protein sequence ID" value="MDP5307921.1"/>
    <property type="molecule type" value="Genomic_DNA"/>
</dbReference>
<proteinExistence type="predicted"/>
<feature type="compositionally biased region" description="Basic residues" evidence="1">
    <location>
        <begin position="100"/>
        <end position="110"/>
    </location>
</feature>
<dbReference type="InterPro" id="IPR009752">
    <property type="entry name" value="Phage_Mu_GpJ"/>
</dbReference>
<evidence type="ECO:0000313" key="3">
    <source>
        <dbReference type="Proteomes" id="UP001224997"/>
    </source>
</evidence>
<sequence>MPYATETDLLERMGEHEMRQVADHTRSGTADTEVVEAALEDADNLIDGYVAAKYATPLPSVPPLVRSWAVSIARYVLHRNGAPDHVEQDYKDGHLDRQRDNRRRQFRQLQRRYLGCRARRRGSRHDPRRR</sequence>
<evidence type="ECO:0000256" key="1">
    <source>
        <dbReference type="SAM" id="MobiDB-lite"/>
    </source>
</evidence>
<gene>
    <name evidence="2" type="ORF">Q5Y72_12570</name>
</gene>
<evidence type="ECO:0000313" key="2">
    <source>
        <dbReference type="EMBL" id="MDP5307921.1"/>
    </source>
</evidence>
<feature type="compositionally biased region" description="Basic and acidic residues" evidence="1">
    <location>
        <begin position="81"/>
        <end position="99"/>
    </location>
</feature>